<sequence length="228" mass="25427">MRSSSSAGSDLGRTEVIIIVGVVSGMAGILLVALTITCLCCFTQLRKRGRLHSCDVHSTLSLDTSLFRMNEYWRHNWLVHQRNVLHPGTIRTTNQESVLPSQLADDVSYLYRQVRCPKPKRSSKVNSSMSYSEATQHQNEKDEQVYDNIQNAIRRLGSSMAISSAGSSLKKGNNSTAMNGDNHQQCPRKGQANKYVGDMMVSCPTKHPMDSIVGDTDVDEDVFFEQRL</sequence>
<organism evidence="3 4">
    <name type="scientific">Mizuhopecten yessoensis</name>
    <name type="common">Japanese scallop</name>
    <name type="synonym">Patinopecten yessoensis</name>
    <dbReference type="NCBI Taxonomy" id="6573"/>
    <lineage>
        <taxon>Eukaryota</taxon>
        <taxon>Metazoa</taxon>
        <taxon>Spiralia</taxon>
        <taxon>Lophotrochozoa</taxon>
        <taxon>Mollusca</taxon>
        <taxon>Bivalvia</taxon>
        <taxon>Autobranchia</taxon>
        <taxon>Pteriomorphia</taxon>
        <taxon>Pectinida</taxon>
        <taxon>Pectinoidea</taxon>
        <taxon>Pectinidae</taxon>
        <taxon>Mizuhopecten</taxon>
    </lineage>
</organism>
<evidence type="ECO:0000256" key="2">
    <source>
        <dbReference type="SAM" id="Phobius"/>
    </source>
</evidence>
<comment type="caution">
    <text evidence="3">The sequence shown here is derived from an EMBL/GenBank/DDBJ whole genome shotgun (WGS) entry which is preliminary data.</text>
</comment>
<proteinExistence type="predicted"/>
<accession>A0A210R1Z8</accession>
<dbReference type="AlphaFoldDB" id="A0A210R1Z8"/>
<feature type="compositionally biased region" description="Polar residues" evidence="1">
    <location>
        <begin position="170"/>
        <end position="185"/>
    </location>
</feature>
<keyword evidence="2" id="KW-0472">Membrane</keyword>
<keyword evidence="4" id="KW-1185">Reference proteome</keyword>
<keyword evidence="2" id="KW-1133">Transmembrane helix</keyword>
<gene>
    <name evidence="3" type="ORF">KP79_PYT09278</name>
</gene>
<feature type="compositionally biased region" description="Polar residues" evidence="1">
    <location>
        <begin position="124"/>
        <end position="137"/>
    </location>
</feature>
<name>A0A210R1Z8_MIZYE</name>
<keyword evidence="2" id="KW-0812">Transmembrane</keyword>
<feature type="region of interest" description="Disordered" evidence="1">
    <location>
        <begin position="164"/>
        <end position="188"/>
    </location>
</feature>
<feature type="region of interest" description="Disordered" evidence="1">
    <location>
        <begin position="119"/>
        <end position="142"/>
    </location>
</feature>
<dbReference type="Proteomes" id="UP000242188">
    <property type="component" value="Unassembled WGS sequence"/>
</dbReference>
<dbReference type="EMBL" id="NEDP02000790">
    <property type="protein sequence ID" value="OWF55009.1"/>
    <property type="molecule type" value="Genomic_DNA"/>
</dbReference>
<evidence type="ECO:0000313" key="3">
    <source>
        <dbReference type="EMBL" id="OWF55009.1"/>
    </source>
</evidence>
<reference evidence="3 4" key="1">
    <citation type="journal article" date="2017" name="Nat. Ecol. Evol.">
        <title>Scallop genome provides insights into evolution of bilaterian karyotype and development.</title>
        <authorList>
            <person name="Wang S."/>
            <person name="Zhang J."/>
            <person name="Jiao W."/>
            <person name="Li J."/>
            <person name="Xun X."/>
            <person name="Sun Y."/>
            <person name="Guo X."/>
            <person name="Huan P."/>
            <person name="Dong B."/>
            <person name="Zhang L."/>
            <person name="Hu X."/>
            <person name="Sun X."/>
            <person name="Wang J."/>
            <person name="Zhao C."/>
            <person name="Wang Y."/>
            <person name="Wang D."/>
            <person name="Huang X."/>
            <person name="Wang R."/>
            <person name="Lv J."/>
            <person name="Li Y."/>
            <person name="Zhang Z."/>
            <person name="Liu B."/>
            <person name="Lu W."/>
            <person name="Hui Y."/>
            <person name="Liang J."/>
            <person name="Zhou Z."/>
            <person name="Hou R."/>
            <person name="Li X."/>
            <person name="Liu Y."/>
            <person name="Li H."/>
            <person name="Ning X."/>
            <person name="Lin Y."/>
            <person name="Zhao L."/>
            <person name="Xing Q."/>
            <person name="Dou J."/>
            <person name="Li Y."/>
            <person name="Mao J."/>
            <person name="Guo H."/>
            <person name="Dou H."/>
            <person name="Li T."/>
            <person name="Mu C."/>
            <person name="Jiang W."/>
            <person name="Fu Q."/>
            <person name="Fu X."/>
            <person name="Miao Y."/>
            <person name="Liu J."/>
            <person name="Yu Q."/>
            <person name="Li R."/>
            <person name="Liao H."/>
            <person name="Li X."/>
            <person name="Kong Y."/>
            <person name="Jiang Z."/>
            <person name="Chourrout D."/>
            <person name="Li R."/>
            <person name="Bao Z."/>
        </authorList>
    </citation>
    <scope>NUCLEOTIDE SEQUENCE [LARGE SCALE GENOMIC DNA]</scope>
    <source>
        <strain evidence="3 4">PY_sf001</strain>
    </source>
</reference>
<evidence type="ECO:0000256" key="1">
    <source>
        <dbReference type="SAM" id="MobiDB-lite"/>
    </source>
</evidence>
<protein>
    <submittedName>
        <fullName evidence="3">Uncharacterized protein</fullName>
    </submittedName>
</protein>
<feature type="transmembrane region" description="Helical" evidence="2">
    <location>
        <begin position="16"/>
        <end position="42"/>
    </location>
</feature>
<evidence type="ECO:0000313" key="4">
    <source>
        <dbReference type="Proteomes" id="UP000242188"/>
    </source>
</evidence>